<dbReference type="InterPro" id="IPR006053">
    <property type="entry name" value="TNF"/>
</dbReference>
<dbReference type="PANTHER" id="PTHR11471:SF23">
    <property type="entry name" value="TUMOR NECROSIS FACTOR"/>
    <property type="match status" value="1"/>
</dbReference>
<proteinExistence type="inferred from homology"/>
<dbReference type="Pfam" id="PF00229">
    <property type="entry name" value="TNF"/>
    <property type="match status" value="1"/>
</dbReference>
<comment type="similarity">
    <text evidence="2">Belongs to the tumor necrosis factor family.</text>
</comment>
<evidence type="ECO:0000256" key="11">
    <source>
        <dbReference type="SAM" id="Phobius"/>
    </source>
</evidence>
<comment type="caution">
    <text evidence="13">The sequence shown here is derived from an EMBL/GenBank/DDBJ whole genome shotgun (WGS) entry which is preliminary data.</text>
</comment>
<dbReference type="PROSITE" id="PS50049">
    <property type="entry name" value="THD_2"/>
    <property type="match status" value="1"/>
</dbReference>
<dbReference type="Proteomes" id="UP000288216">
    <property type="component" value="Unassembled WGS sequence"/>
</dbReference>
<comment type="subcellular location">
    <subcellularLocation>
        <location evidence="1">Membrane</location>
        <topology evidence="1">Single-pass type II membrane protein</topology>
    </subcellularLocation>
</comment>
<evidence type="ECO:0000256" key="9">
    <source>
        <dbReference type="ARBA" id="ARBA00023157"/>
    </source>
</evidence>
<evidence type="ECO:0000256" key="8">
    <source>
        <dbReference type="ARBA" id="ARBA00023136"/>
    </source>
</evidence>
<evidence type="ECO:0000313" key="14">
    <source>
        <dbReference type="Proteomes" id="UP000288216"/>
    </source>
</evidence>
<dbReference type="EMBL" id="BFAA01019822">
    <property type="protein sequence ID" value="GCB82734.1"/>
    <property type="molecule type" value="Genomic_DNA"/>
</dbReference>
<evidence type="ECO:0000256" key="10">
    <source>
        <dbReference type="ARBA" id="ARBA00029751"/>
    </source>
</evidence>
<dbReference type="OMA" id="YLSKCCG"/>
<keyword evidence="5 11" id="KW-0812">Transmembrane</keyword>
<dbReference type="SMART" id="SM00207">
    <property type="entry name" value="TNF"/>
    <property type="match status" value="1"/>
</dbReference>
<evidence type="ECO:0000256" key="2">
    <source>
        <dbReference type="ARBA" id="ARBA00008670"/>
    </source>
</evidence>
<dbReference type="InterPro" id="IPR008983">
    <property type="entry name" value="Tumour_necrosis_fac-like_dom"/>
</dbReference>
<dbReference type="GO" id="GO:0005615">
    <property type="term" value="C:extracellular space"/>
    <property type="evidence" value="ECO:0007669"/>
    <property type="project" value="UniProtKB-KW"/>
</dbReference>
<reference evidence="13 14" key="1">
    <citation type="journal article" date="2018" name="Nat. Ecol. Evol.">
        <title>Shark genomes provide insights into elasmobranch evolution and the origin of vertebrates.</title>
        <authorList>
            <person name="Hara Y"/>
            <person name="Yamaguchi K"/>
            <person name="Onimaru K"/>
            <person name="Kadota M"/>
            <person name="Koyanagi M"/>
            <person name="Keeley SD"/>
            <person name="Tatsumi K"/>
            <person name="Tanaka K"/>
            <person name="Motone F"/>
            <person name="Kageyama Y"/>
            <person name="Nozu R"/>
            <person name="Adachi N"/>
            <person name="Nishimura O"/>
            <person name="Nakagawa R"/>
            <person name="Tanegashima C"/>
            <person name="Kiyatake I"/>
            <person name="Matsumoto R"/>
            <person name="Murakumo K"/>
            <person name="Nishida K"/>
            <person name="Terakita A"/>
            <person name="Kuratani S"/>
            <person name="Sato K"/>
            <person name="Hyodo S Kuraku.S."/>
        </authorList>
    </citation>
    <scope>NUCLEOTIDE SEQUENCE [LARGE SCALE GENOMIC DNA]</scope>
</reference>
<dbReference type="OrthoDB" id="9940698at2759"/>
<name>A0A401QBH4_SCYTO</name>
<dbReference type="PANTHER" id="PTHR11471">
    <property type="entry name" value="TUMOR NECROSIS FACTOR FAMILY MEMBER"/>
    <property type="match status" value="1"/>
</dbReference>
<dbReference type="CDD" id="cd00184">
    <property type="entry name" value="TNF"/>
    <property type="match status" value="1"/>
</dbReference>
<dbReference type="InterPro" id="IPR006052">
    <property type="entry name" value="TNF_dom"/>
</dbReference>
<evidence type="ECO:0000256" key="5">
    <source>
        <dbReference type="ARBA" id="ARBA00022692"/>
    </source>
</evidence>
<keyword evidence="7 11" id="KW-1133">Transmembrane helix</keyword>
<dbReference type="Gene3D" id="2.60.120.40">
    <property type="match status" value="1"/>
</dbReference>
<dbReference type="GO" id="GO:0005125">
    <property type="term" value="F:cytokine activity"/>
    <property type="evidence" value="ECO:0007669"/>
    <property type="project" value="UniProtKB-KW"/>
</dbReference>
<sequence>MNSENKLLDLESGAAVVLREWEPKRSCFWQSLCAVAVLGLLAVSSYLLLCQLGVLPSMQDREVKFDTSDMAASKSRGLPHLLKQVGSDRTGRIAAHLTASPTSKGKNVIWQNETDSTFTHGVEFSDNRLIIETPGQYFVYTQVVFHSRGCQDQAVYLSHNVAKLSPSYPEEEVLLKATKSACHYGKHGDPWYKTSYQGAIFEFEEGDEVFSRVNVDVAGYVDTTTGKSFFGIFAV</sequence>
<accession>A0A401QBH4</accession>
<evidence type="ECO:0000313" key="13">
    <source>
        <dbReference type="EMBL" id="GCB82734.1"/>
    </source>
</evidence>
<keyword evidence="8 11" id="KW-0472">Membrane</keyword>
<dbReference type="AlphaFoldDB" id="A0A401QBH4"/>
<protein>
    <recommendedName>
        <fullName evidence="3">Tumor necrosis factor</fullName>
    </recommendedName>
    <alternativeName>
        <fullName evidence="10">TNF-alpha</fullName>
    </alternativeName>
</protein>
<feature type="transmembrane region" description="Helical" evidence="11">
    <location>
        <begin position="28"/>
        <end position="49"/>
    </location>
</feature>
<dbReference type="GO" id="GO:0005164">
    <property type="term" value="F:tumor necrosis factor receptor binding"/>
    <property type="evidence" value="ECO:0007669"/>
    <property type="project" value="InterPro"/>
</dbReference>
<dbReference type="STRING" id="75743.A0A401QBH4"/>
<keyword evidence="14" id="KW-1185">Reference proteome</keyword>
<evidence type="ECO:0000256" key="1">
    <source>
        <dbReference type="ARBA" id="ARBA00004606"/>
    </source>
</evidence>
<keyword evidence="9" id="KW-1015">Disulfide bond</keyword>
<evidence type="ECO:0000259" key="12">
    <source>
        <dbReference type="PROSITE" id="PS50049"/>
    </source>
</evidence>
<organism evidence="13 14">
    <name type="scientific">Scyliorhinus torazame</name>
    <name type="common">Cloudy catshark</name>
    <name type="synonym">Catulus torazame</name>
    <dbReference type="NCBI Taxonomy" id="75743"/>
    <lineage>
        <taxon>Eukaryota</taxon>
        <taxon>Metazoa</taxon>
        <taxon>Chordata</taxon>
        <taxon>Craniata</taxon>
        <taxon>Vertebrata</taxon>
        <taxon>Chondrichthyes</taxon>
        <taxon>Elasmobranchii</taxon>
        <taxon>Galeomorphii</taxon>
        <taxon>Galeoidea</taxon>
        <taxon>Carcharhiniformes</taxon>
        <taxon>Scyliorhinidae</taxon>
        <taxon>Scyliorhinus</taxon>
    </lineage>
</organism>
<dbReference type="GO" id="GO:0006955">
    <property type="term" value="P:immune response"/>
    <property type="evidence" value="ECO:0007669"/>
    <property type="project" value="InterPro"/>
</dbReference>
<feature type="domain" description="THD" evidence="12">
    <location>
        <begin position="93"/>
        <end position="235"/>
    </location>
</feature>
<evidence type="ECO:0000256" key="3">
    <source>
        <dbReference type="ARBA" id="ARBA00013893"/>
    </source>
</evidence>
<evidence type="ECO:0000256" key="7">
    <source>
        <dbReference type="ARBA" id="ARBA00022989"/>
    </source>
</evidence>
<evidence type="ECO:0000256" key="6">
    <source>
        <dbReference type="ARBA" id="ARBA00022968"/>
    </source>
</evidence>
<dbReference type="PRINTS" id="PR01234">
    <property type="entry name" value="TNECROSISFCT"/>
</dbReference>
<dbReference type="GO" id="GO:0016020">
    <property type="term" value="C:membrane"/>
    <property type="evidence" value="ECO:0007669"/>
    <property type="project" value="UniProtKB-SubCell"/>
</dbReference>
<keyword evidence="6" id="KW-0735">Signal-anchor</keyword>
<keyword evidence="4" id="KW-0202">Cytokine</keyword>
<evidence type="ECO:0000256" key="4">
    <source>
        <dbReference type="ARBA" id="ARBA00022514"/>
    </source>
</evidence>
<gene>
    <name evidence="13" type="ORF">scyTo_0021717</name>
</gene>
<dbReference type="SUPFAM" id="SSF49842">
    <property type="entry name" value="TNF-like"/>
    <property type="match status" value="1"/>
</dbReference>